<evidence type="ECO:0000256" key="1">
    <source>
        <dbReference type="SAM" id="MobiDB-lite"/>
    </source>
</evidence>
<gene>
    <name evidence="2" type="ORF">ADUPG1_000599</name>
</gene>
<accession>A0ABQ5K6Z6</accession>
<dbReference type="Proteomes" id="UP001057375">
    <property type="component" value="Unassembled WGS sequence"/>
</dbReference>
<comment type="caution">
    <text evidence="2">The sequence shown here is derived from an EMBL/GenBank/DDBJ whole genome shotgun (WGS) entry which is preliminary data.</text>
</comment>
<sequence length="113" mass="13273">MQVANCAETTPVTNAPHVSIRDLLDRIGAIKHYKGIRPRLTEEEDICQQSAQKDIETMMDIVSRLTIIKAEEEETKMLEMRKAMKKGHMRKERRRRKEKKEGEEGRRRRRKGG</sequence>
<feature type="compositionally biased region" description="Basic residues" evidence="1">
    <location>
        <begin position="83"/>
        <end position="98"/>
    </location>
</feature>
<organism evidence="2 3">
    <name type="scientific">Aduncisulcus paluster</name>
    <dbReference type="NCBI Taxonomy" id="2918883"/>
    <lineage>
        <taxon>Eukaryota</taxon>
        <taxon>Metamonada</taxon>
        <taxon>Carpediemonas-like organisms</taxon>
        <taxon>Aduncisulcus</taxon>
    </lineage>
</organism>
<evidence type="ECO:0000313" key="2">
    <source>
        <dbReference type="EMBL" id="GKT28349.1"/>
    </source>
</evidence>
<name>A0ABQ5K6Z6_9EUKA</name>
<dbReference type="EMBL" id="BQXS01000249">
    <property type="protein sequence ID" value="GKT28349.1"/>
    <property type="molecule type" value="Genomic_DNA"/>
</dbReference>
<protein>
    <submittedName>
        <fullName evidence="2">Uncharacterized protein</fullName>
    </submittedName>
</protein>
<proteinExistence type="predicted"/>
<feature type="region of interest" description="Disordered" evidence="1">
    <location>
        <begin position="80"/>
        <end position="113"/>
    </location>
</feature>
<reference evidence="2" key="1">
    <citation type="submission" date="2022-03" db="EMBL/GenBank/DDBJ databases">
        <title>Draft genome sequence of Aduncisulcus paluster, a free-living microaerophilic Fornicata.</title>
        <authorList>
            <person name="Yuyama I."/>
            <person name="Kume K."/>
            <person name="Tamura T."/>
            <person name="Inagaki Y."/>
            <person name="Hashimoto T."/>
        </authorList>
    </citation>
    <scope>NUCLEOTIDE SEQUENCE</scope>
    <source>
        <strain evidence="2">NY0171</strain>
    </source>
</reference>
<keyword evidence="3" id="KW-1185">Reference proteome</keyword>
<evidence type="ECO:0000313" key="3">
    <source>
        <dbReference type="Proteomes" id="UP001057375"/>
    </source>
</evidence>